<dbReference type="Proteomes" id="UP000314987">
    <property type="component" value="Unassembled WGS sequence"/>
</dbReference>
<name>A0A4X2KGX1_VOMUR</name>
<keyword evidence="2" id="KW-0963">Cytoplasm</keyword>
<sequence>ALRAALELLGFHCTAVWGRGRSGFALPSLAEVTRSRRGLRGDKLGRELGPTHISRLRTAGSKLCSSVSTGFGPFGRHPVNSSWEAVKELSNLGLGKDVVVQILQLHVAYKKTKEQVSKIWETLQPQFTVHVGVASSSKAIILEQCGRNRGYKDADICGFSPEGGVCLSDGPDVIESTISMKAVCKNISVNGIQVLFSRDAGRYVCDYTYYLSLHYGNGCAAFIHVPPLSNLLTADLLGRALQIIIQEMLKQFGKARE</sequence>
<keyword evidence="7" id="KW-1185">Reference proteome</keyword>
<dbReference type="GO" id="GO:0016920">
    <property type="term" value="F:pyroglutamyl-peptidase activity"/>
    <property type="evidence" value="ECO:0007669"/>
    <property type="project" value="InterPro"/>
</dbReference>
<reference evidence="6" key="2">
    <citation type="submission" date="2025-08" db="UniProtKB">
        <authorList>
            <consortium name="Ensembl"/>
        </authorList>
    </citation>
    <scope>IDENTIFICATION</scope>
</reference>
<accession>A0A4X2KGX1</accession>
<dbReference type="Pfam" id="PF01470">
    <property type="entry name" value="Peptidase_C15"/>
    <property type="match status" value="1"/>
</dbReference>
<dbReference type="OMA" id="CCANCEL"/>
<dbReference type="PRINTS" id="PR00706">
    <property type="entry name" value="PYROGLUPTASE"/>
</dbReference>
<dbReference type="AlphaFoldDB" id="A0A4X2KGX1"/>
<protein>
    <recommendedName>
        <fullName evidence="8">Pyroglutamyl-peptidase I like</fullName>
    </recommendedName>
</protein>
<comment type="similarity">
    <text evidence="1">Belongs to the peptidase C15 family.</text>
</comment>
<evidence type="ECO:0000313" key="6">
    <source>
        <dbReference type="Ensembl" id="ENSVURP00010011169.1"/>
    </source>
</evidence>
<evidence type="ECO:0000313" key="7">
    <source>
        <dbReference type="Proteomes" id="UP000314987"/>
    </source>
</evidence>
<dbReference type="SUPFAM" id="SSF53182">
    <property type="entry name" value="Pyrrolidone carboxyl peptidase (pyroglutamate aminopeptidase)"/>
    <property type="match status" value="1"/>
</dbReference>
<evidence type="ECO:0000256" key="5">
    <source>
        <dbReference type="ARBA" id="ARBA00022807"/>
    </source>
</evidence>
<dbReference type="GO" id="GO:0005829">
    <property type="term" value="C:cytosol"/>
    <property type="evidence" value="ECO:0007669"/>
    <property type="project" value="InterPro"/>
</dbReference>
<keyword evidence="5" id="KW-0788">Thiol protease</keyword>
<reference evidence="7" key="1">
    <citation type="submission" date="2018-12" db="EMBL/GenBank/DDBJ databases">
        <authorList>
            <person name="Yazar S."/>
        </authorList>
    </citation>
    <scope>NUCLEOTIDE SEQUENCE [LARGE SCALE GENOMIC DNA]</scope>
</reference>
<dbReference type="InterPro" id="IPR000816">
    <property type="entry name" value="Peptidase_C15"/>
</dbReference>
<dbReference type="GO" id="GO:0006508">
    <property type="term" value="P:proteolysis"/>
    <property type="evidence" value="ECO:0007669"/>
    <property type="project" value="UniProtKB-KW"/>
</dbReference>
<organism evidence="6 7">
    <name type="scientific">Vombatus ursinus</name>
    <name type="common">Common wombat</name>
    <dbReference type="NCBI Taxonomy" id="29139"/>
    <lineage>
        <taxon>Eukaryota</taxon>
        <taxon>Metazoa</taxon>
        <taxon>Chordata</taxon>
        <taxon>Craniata</taxon>
        <taxon>Vertebrata</taxon>
        <taxon>Euteleostomi</taxon>
        <taxon>Mammalia</taxon>
        <taxon>Metatheria</taxon>
        <taxon>Diprotodontia</taxon>
        <taxon>Vombatidae</taxon>
        <taxon>Vombatus</taxon>
    </lineage>
</organism>
<dbReference type="PANTHER" id="PTHR23402">
    <property type="entry name" value="PROTEASE FAMILY C15 PYROGLUTAMYL-PEPTIDASE I-RELATED"/>
    <property type="match status" value="1"/>
</dbReference>
<evidence type="ECO:0000256" key="1">
    <source>
        <dbReference type="ARBA" id="ARBA00006641"/>
    </source>
</evidence>
<evidence type="ECO:0000256" key="2">
    <source>
        <dbReference type="ARBA" id="ARBA00022490"/>
    </source>
</evidence>
<dbReference type="Gene3D" id="3.40.630.20">
    <property type="entry name" value="Peptidase C15, pyroglutamyl peptidase I-like"/>
    <property type="match status" value="1"/>
</dbReference>
<keyword evidence="3" id="KW-0645">Protease</keyword>
<dbReference type="PANTHER" id="PTHR23402:SF15">
    <property type="entry name" value="PYROGLUTAMYL-PEPTIDASE 1-LIKE PROTEIN"/>
    <property type="match status" value="1"/>
</dbReference>
<evidence type="ECO:0008006" key="8">
    <source>
        <dbReference type="Google" id="ProtNLM"/>
    </source>
</evidence>
<evidence type="ECO:0000256" key="3">
    <source>
        <dbReference type="ARBA" id="ARBA00022670"/>
    </source>
</evidence>
<proteinExistence type="inferred from homology"/>
<gene>
    <name evidence="6" type="primary">PGPEP1L</name>
</gene>
<dbReference type="Ensembl" id="ENSVURT00010012688.1">
    <property type="protein sequence ID" value="ENSVURP00010011169.1"/>
    <property type="gene ID" value="ENSVURG00010008635.1"/>
</dbReference>
<keyword evidence="4" id="KW-0378">Hydrolase</keyword>
<dbReference type="InterPro" id="IPR036440">
    <property type="entry name" value="Peptidase_C15-like_sf"/>
</dbReference>
<dbReference type="STRING" id="29139.ENSVURP00010011169"/>
<dbReference type="FunFam" id="3.40.630.20:FF:000004">
    <property type="entry name" value="Pyroglutamyl-peptidase I like"/>
    <property type="match status" value="1"/>
</dbReference>
<evidence type="ECO:0000256" key="4">
    <source>
        <dbReference type="ARBA" id="ARBA00022801"/>
    </source>
</evidence>
<dbReference type="CDD" id="cd00501">
    <property type="entry name" value="Peptidase_C15"/>
    <property type="match status" value="1"/>
</dbReference>
<reference evidence="6" key="3">
    <citation type="submission" date="2025-09" db="UniProtKB">
        <authorList>
            <consortium name="Ensembl"/>
        </authorList>
    </citation>
    <scope>IDENTIFICATION</scope>
</reference>
<dbReference type="GeneTree" id="ENSGT00390000015368"/>
<dbReference type="InterPro" id="IPR016125">
    <property type="entry name" value="Peptidase_C15-like"/>
</dbReference>